<proteinExistence type="predicted"/>
<evidence type="ECO:0000259" key="3">
    <source>
        <dbReference type="Pfam" id="PF07993"/>
    </source>
</evidence>
<accession>A0A364MSU9</accession>
<evidence type="ECO:0000256" key="1">
    <source>
        <dbReference type="ARBA" id="ARBA00022450"/>
    </source>
</evidence>
<dbReference type="OrthoDB" id="429813at2759"/>
<keyword evidence="1" id="KW-0596">Phosphopantetheine</keyword>
<comment type="caution">
    <text evidence="4">The sequence shown here is derived from an EMBL/GenBank/DDBJ whole genome shotgun (WGS) entry which is preliminary data.</text>
</comment>
<evidence type="ECO:0000256" key="2">
    <source>
        <dbReference type="ARBA" id="ARBA00022553"/>
    </source>
</evidence>
<dbReference type="InterPro" id="IPR051414">
    <property type="entry name" value="Adenylate-forming_Reductase"/>
</dbReference>
<name>A0A364MSU9_STELY</name>
<dbReference type="AlphaFoldDB" id="A0A364MSU9"/>
<dbReference type="Proteomes" id="UP000249619">
    <property type="component" value="Unassembled WGS sequence"/>
</dbReference>
<evidence type="ECO:0000313" key="4">
    <source>
        <dbReference type="EMBL" id="RAR02284.1"/>
    </source>
</evidence>
<dbReference type="EMBL" id="QGDH01000221">
    <property type="protein sequence ID" value="RAR02284.1"/>
    <property type="molecule type" value="Genomic_DNA"/>
</dbReference>
<organism evidence="4 5">
    <name type="scientific">Stemphylium lycopersici</name>
    <name type="common">Tomato gray leaf spot disease fungus</name>
    <name type="synonym">Thyrospora lycopersici</name>
    <dbReference type="NCBI Taxonomy" id="183478"/>
    <lineage>
        <taxon>Eukaryota</taxon>
        <taxon>Fungi</taxon>
        <taxon>Dikarya</taxon>
        <taxon>Ascomycota</taxon>
        <taxon>Pezizomycotina</taxon>
        <taxon>Dothideomycetes</taxon>
        <taxon>Pleosporomycetidae</taxon>
        <taxon>Pleosporales</taxon>
        <taxon>Pleosporineae</taxon>
        <taxon>Pleosporaceae</taxon>
        <taxon>Stemphylium</taxon>
    </lineage>
</organism>
<reference evidence="5" key="1">
    <citation type="submission" date="2018-05" db="EMBL/GenBank/DDBJ databases">
        <title>Draft genome sequence of Stemphylium lycopersici strain CIDEFI 213.</title>
        <authorList>
            <person name="Medina R."/>
            <person name="Franco M.E.E."/>
            <person name="Lucentini C.G."/>
            <person name="Saparrat M.C.N."/>
            <person name="Balatti P.A."/>
        </authorList>
    </citation>
    <scope>NUCLEOTIDE SEQUENCE [LARGE SCALE GENOMIC DNA]</scope>
    <source>
        <strain evidence="5">CIDEFI 213</strain>
    </source>
</reference>
<feature type="domain" description="Thioester reductase (TE)" evidence="3">
    <location>
        <begin position="13"/>
        <end position="203"/>
    </location>
</feature>
<dbReference type="STRING" id="183478.A0A364MSU9"/>
<evidence type="ECO:0000313" key="5">
    <source>
        <dbReference type="Proteomes" id="UP000249619"/>
    </source>
</evidence>
<sequence>MSALEDILGDTSAARPRLTFLVHDIAGQDRGLYHGPVLQRLSQVDELVFNAWDTNWGKPLDAFAPLLEALRRMVDLLVAAPGDPRITFVSSICAVGSWPLLHPEQPVIPEEVIWDCRSAMPHGYGESKCIAEQLLAKAHEATKLRINILRVSQIGGPQYAKHWLWPRQGWLYSIIALSKRIGAFPEHVQAIDWIPVDALAHAISNCLKPSPGLDGLQVFNMVHPQPAAWSLFHEILRANFGIPAQTMDLPSWLDRIKDGDLRIQKFLRAQGGGREMSLSFANVRALKALPPISQMSAELLEAWLQGWKLGPVARL</sequence>
<dbReference type="InterPro" id="IPR036291">
    <property type="entry name" value="NAD(P)-bd_dom_sf"/>
</dbReference>
<dbReference type="Gene3D" id="3.40.50.720">
    <property type="entry name" value="NAD(P)-binding Rossmann-like Domain"/>
    <property type="match status" value="1"/>
</dbReference>
<dbReference type="Pfam" id="PF07993">
    <property type="entry name" value="NAD_binding_4"/>
    <property type="match status" value="1"/>
</dbReference>
<keyword evidence="5" id="KW-1185">Reference proteome</keyword>
<protein>
    <submittedName>
        <fullName evidence="4">NAD(P)-binding protein</fullName>
    </submittedName>
</protein>
<dbReference type="PANTHER" id="PTHR43439:SF2">
    <property type="entry name" value="ENZYME, PUTATIVE (JCVI)-RELATED"/>
    <property type="match status" value="1"/>
</dbReference>
<dbReference type="PANTHER" id="PTHR43439">
    <property type="entry name" value="PHENYLACETATE-COENZYME A LIGASE"/>
    <property type="match status" value="1"/>
</dbReference>
<keyword evidence="2" id="KW-0597">Phosphoprotein</keyword>
<dbReference type="InterPro" id="IPR013120">
    <property type="entry name" value="FAR_NAD-bd"/>
</dbReference>
<dbReference type="SUPFAM" id="SSF51735">
    <property type="entry name" value="NAD(P)-binding Rossmann-fold domains"/>
    <property type="match status" value="1"/>
</dbReference>
<gene>
    <name evidence="4" type="ORF">DDE83_008622</name>
</gene>